<organism evidence="1 2">
    <name type="scientific">Candidatus Woesebacteria bacterium RIFOXYB1_FULL_38_16</name>
    <dbReference type="NCBI Taxonomy" id="1802538"/>
    <lineage>
        <taxon>Bacteria</taxon>
        <taxon>Candidatus Woeseibacteriota</taxon>
    </lineage>
</organism>
<dbReference type="Proteomes" id="UP000178999">
    <property type="component" value="Unassembled WGS sequence"/>
</dbReference>
<proteinExistence type="predicted"/>
<name>A0A1F8CSA7_9BACT</name>
<evidence type="ECO:0000313" key="2">
    <source>
        <dbReference type="Proteomes" id="UP000178999"/>
    </source>
</evidence>
<dbReference type="STRING" id="1802538.A2382_00415"/>
<dbReference type="EMBL" id="MGHY01000018">
    <property type="protein sequence ID" value="OGM79233.1"/>
    <property type="molecule type" value="Genomic_DNA"/>
</dbReference>
<gene>
    <name evidence="1" type="ORF">A2382_00415</name>
</gene>
<dbReference type="AlphaFoldDB" id="A0A1F8CSA7"/>
<reference evidence="1 2" key="1">
    <citation type="journal article" date="2016" name="Nat. Commun.">
        <title>Thousands of microbial genomes shed light on interconnected biogeochemical processes in an aquifer system.</title>
        <authorList>
            <person name="Anantharaman K."/>
            <person name="Brown C.T."/>
            <person name="Hug L.A."/>
            <person name="Sharon I."/>
            <person name="Castelle C.J."/>
            <person name="Probst A.J."/>
            <person name="Thomas B.C."/>
            <person name="Singh A."/>
            <person name="Wilkins M.J."/>
            <person name="Karaoz U."/>
            <person name="Brodie E.L."/>
            <person name="Williams K.H."/>
            <person name="Hubbard S.S."/>
            <person name="Banfield J.F."/>
        </authorList>
    </citation>
    <scope>NUCLEOTIDE SEQUENCE [LARGE SCALE GENOMIC DNA]</scope>
</reference>
<protein>
    <submittedName>
        <fullName evidence="1">Uncharacterized protein</fullName>
    </submittedName>
</protein>
<evidence type="ECO:0000313" key="1">
    <source>
        <dbReference type="EMBL" id="OGM79233.1"/>
    </source>
</evidence>
<comment type="caution">
    <text evidence="1">The sequence shown here is derived from an EMBL/GenBank/DDBJ whole genome shotgun (WGS) entry which is preliminary data.</text>
</comment>
<accession>A0A1F8CSA7</accession>
<sequence length="302" mass="34633">MGDFIDYYYIMLEREMNYSEREEQLNKRIIKDYLRFGSVEEVFRRSNFDLPISTSGVHRLIDKWGVVKAAGPNTELGEVIMFLEKLAREKIPLETLYSKLPPSFETSKVTLHRVLSCIKHGLVRRVGVGLVVTPEGDESQMLIGRDISTPRAEFGKYYGNLSIPVGFSKKGESRQDSLTRVLQREVFSALTVEREFPYELLDGDLRPFMQLYLADTVVSIYHLEIPYQLAQRAESWVLSDLRFEAIENVLAESETKTYRSGVFEVAKHYIDFSSRGLVQVPPLLSISDLNLAFNPALARIYV</sequence>